<evidence type="ECO:0000256" key="2">
    <source>
        <dbReference type="ARBA" id="ARBA00023015"/>
    </source>
</evidence>
<protein>
    <submittedName>
        <fullName evidence="6">AraC family transcriptional regulator</fullName>
    </submittedName>
</protein>
<dbReference type="InterPro" id="IPR050204">
    <property type="entry name" value="AraC_XylS_family_regulators"/>
</dbReference>
<dbReference type="SUPFAM" id="SSF51215">
    <property type="entry name" value="Regulatory protein AraC"/>
    <property type="match status" value="1"/>
</dbReference>
<evidence type="ECO:0000256" key="3">
    <source>
        <dbReference type="ARBA" id="ARBA00023125"/>
    </source>
</evidence>
<dbReference type="InterPro" id="IPR009057">
    <property type="entry name" value="Homeodomain-like_sf"/>
</dbReference>
<dbReference type="InterPro" id="IPR018060">
    <property type="entry name" value="HTH_AraC"/>
</dbReference>
<keyword evidence="7" id="KW-1185">Reference proteome</keyword>
<dbReference type="Gene3D" id="2.60.120.10">
    <property type="entry name" value="Jelly Rolls"/>
    <property type="match status" value="1"/>
</dbReference>
<dbReference type="InterPro" id="IPR020449">
    <property type="entry name" value="Tscrpt_reg_AraC-type_HTH"/>
</dbReference>
<dbReference type="RefSeq" id="WP_127194295.1">
    <property type="nucleotide sequence ID" value="NZ_RZNY01000026.1"/>
</dbReference>
<dbReference type="InterPro" id="IPR003313">
    <property type="entry name" value="AraC-bd"/>
</dbReference>
<dbReference type="SUPFAM" id="SSF46689">
    <property type="entry name" value="Homeodomain-like"/>
    <property type="match status" value="1"/>
</dbReference>
<keyword evidence="4" id="KW-0804">Transcription</keyword>
<dbReference type="Gene3D" id="1.10.10.60">
    <property type="entry name" value="Homeodomain-like"/>
    <property type="match status" value="2"/>
</dbReference>
<keyword evidence="3" id="KW-0238">DNA-binding</keyword>
<dbReference type="PANTHER" id="PTHR46796">
    <property type="entry name" value="HTH-TYPE TRANSCRIPTIONAL ACTIVATOR RHAS-RELATED"/>
    <property type="match status" value="1"/>
</dbReference>
<dbReference type="Pfam" id="PF02311">
    <property type="entry name" value="AraC_binding"/>
    <property type="match status" value="1"/>
</dbReference>
<name>A0A3S1BIT2_9BACL</name>
<dbReference type="SMART" id="SM00342">
    <property type="entry name" value="HTH_ARAC"/>
    <property type="match status" value="1"/>
</dbReference>
<dbReference type="Proteomes" id="UP000279446">
    <property type="component" value="Unassembled WGS sequence"/>
</dbReference>
<reference evidence="6 7" key="1">
    <citation type="submission" date="2018-12" db="EMBL/GenBank/DDBJ databases">
        <authorList>
            <person name="Sun L."/>
            <person name="Chen Z."/>
        </authorList>
    </citation>
    <scope>NUCLEOTIDE SEQUENCE [LARGE SCALE GENOMIC DNA]</scope>
    <source>
        <strain evidence="6 7">DSM 15890</strain>
    </source>
</reference>
<dbReference type="PANTHER" id="PTHR46796:SF13">
    <property type="entry name" value="HTH-TYPE TRANSCRIPTIONAL ACTIVATOR RHAS"/>
    <property type="match status" value="1"/>
</dbReference>
<accession>A0A3S1BIT2</accession>
<dbReference type="EMBL" id="RZNY01000026">
    <property type="protein sequence ID" value="RUT41991.1"/>
    <property type="molecule type" value="Genomic_DNA"/>
</dbReference>
<evidence type="ECO:0000259" key="5">
    <source>
        <dbReference type="PROSITE" id="PS01124"/>
    </source>
</evidence>
<evidence type="ECO:0000256" key="1">
    <source>
        <dbReference type="ARBA" id="ARBA00022490"/>
    </source>
</evidence>
<evidence type="ECO:0000256" key="4">
    <source>
        <dbReference type="ARBA" id="ARBA00023163"/>
    </source>
</evidence>
<keyword evidence="1" id="KW-0963">Cytoplasm</keyword>
<keyword evidence="2" id="KW-0805">Transcription regulation</keyword>
<sequence>MEDIPEHMRKKYLLPDMDSTFRLFAAHWHAVDRNWKYPIHKHPLFEVNLVLSGTQEMIVNQTSYIQNPGDIMLLGPGDVHESKAIGKENMTYYCLHFDVDERVLRELLCRNKTYFHASNSDLATAIQPALDKLIKLTKDEAAQRVESRMMILSALFELFAGISGTLSKRDSSVTVPRMSQVASQIAARLELAVDQTEDERLEGQDIETIESIAAEIGYSMSSVNRMFTSVYGVSPRQYMSTLMLKKSKLLLMDPELTIETISAKLGYNNIAHFSRQFKRWTGESPSSFRGRFYK</sequence>
<dbReference type="AlphaFoldDB" id="A0A3S1BIT2"/>
<dbReference type="Pfam" id="PF12833">
    <property type="entry name" value="HTH_18"/>
    <property type="match status" value="1"/>
</dbReference>
<proteinExistence type="predicted"/>
<dbReference type="InterPro" id="IPR037923">
    <property type="entry name" value="HTH-like"/>
</dbReference>
<evidence type="ECO:0000313" key="6">
    <source>
        <dbReference type="EMBL" id="RUT41991.1"/>
    </source>
</evidence>
<evidence type="ECO:0000313" key="7">
    <source>
        <dbReference type="Proteomes" id="UP000279446"/>
    </source>
</evidence>
<comment type="caution">
    <text evidence="6">The sequence shown here is derived from an EMBL/GenBank/DDBJ whole genome shotgun (WGS) entry which is preliminary data.</text>
</comment>
<dbReference type="InterPro" id="IPR014710">
    <property type="entry name" value="RmlC-like_jellyroll"/>
</dbReference>
<organism evidence="6 7">
    <name type="scientific">Paenibacillus anaericanus</name>
    <dbReference type="NCBI Taxonomy" id="170367"/>
    <lineage>
        <taxon>Bacteria</taxon>
        <taxon>Bacillati</taxon>
        <taxon>Bacillota</taxon>
        <taxon>Bacilli</taxon>
        <taxon>Bacillales</taxon>
        <taxon>Paenibacillaceae</taxon>
        <taxon>Paenibacillus</taxon>
    </lineage>
</organism>
<dbReference type="GO" id="GO:0003700">
    <property type="term" value="F:DNA-binding transcription factor activity"/>
    <property type="evidence" value="ECO:0007669"/>
    <property type="project" value="InterPro"/>
</dbReference>
<dbReference type="PROSITE" id="PS01124">
    <property type="entry name" value="HTH_ARAC_FAMILY_2"/>
    <property type="match status" value="1"/>
</dbReference>
<dbReference type="GO" id="GO:0043565">
    <property type="term" value="F:sequence-specific DNA binding"/>
    <property type="evidence" value="ECO:0007669"/>
    <property type="project" value="InterPro"/>
</dbReference>
<gene>
    <name evidence="6" type="ORF">EJP82_22430</name>
</gene>
<dbReference type="PRINTS" id="PR00032">
    <property type="entry name" value="HTHARAC"/>
</dbReference>
<feature type="domain" description="HTH araC/xylS-type" evidence="5">
    <location>
        <begin position="187"/>
        <end position="291"/>
    </location>
</feature>
<dbReference type="OrthoDB" id="1975977at2"/>